<sequence>MCGKIGLKGGMRTAMKGAFSACVLVLLLSLHVGCSGEPQSTGRIKVAATVFPLYDIAQNVVGDRGEVLVLLPPGASPHTYDLTPQQARQLKGVRVVFKVGHGLDDWTRAIGDIWPGVETVVVDKGIVPRLSNDSEEHDESAEHAHMREEMNPHYWLSVRNGEMIAKNIAEEMIRIDPAHEASYSANAERYLAKLSDVKQEIEAQLSGLPNKRIVTFHDAWGYFADEFGLEIVATFEPFPGKQPTPRYLAELQRRVRKLGIKVIFSEPQLSTETIAPFVEDMGLKLYVLDPLGGVEGRNTYIELLRYNAQVIAEALNNGRR</sequence>
<dbReference type="InterPro" id="IPR006129">
    <property type="entry name" value="AdhesinB"/>
</dbReference>
<reference evidence="5 6" key="1">
    <citation type="journal article" date="2017" name="ISME J.">
        <title>Energy and carbon metabolisms in a deep terrestrial subsurface fluid microbial community.</title>
        <authorList>
            <person name="Momper L."/>
            <person name="Jungbluth S.P."/>
            <person name="Lee M.D."/>
            <person name="Amend J.P."/>
        </authorList>
    </citation>
    <scope>NUCLEOTIDE SEQUENCE [LARGE SCALE GENOMIC DNA]</scope>
    <source>
        <strain evidence="5">SURF_17</strain>
    </source>
</reference>
<dbReference type="EMBL" id="QZKI01000085">
    <property type="protein sequence ID" value="RJP69177.1"/>
    <property type="molecule type" value="Genomic_DNA"/>
</dbReference>
<evidence type="ECO:0000256" key="3">
    <source>
        <dbReference type="ARBA" id="ARBA00022729"/>
    </source>
</evidence>
<evidence type="ECO:0000313" key="6">
    <source>
        <dbReference type="Proteomes" id="UP000285961"/>
    </source>
</evidence>
<organism evidence="5 6">
    <name type="scientific">Candidatus Abyssobacteria bacterium SURF_17</name>
    <dbReference type="NCBI Taxonomy" id="2093361"/>
    <lineage>
        <taxon>Bacteria</taxon>
        <taxon>Pseudomonadati</taxon>
        <taxon>Candidatus Hydrogenedentota</taxon>
        <taxon>Candidatus Abyssobacteria</taxon>
    </lineage>
</organism>
<proteinExistence type="inferred from homology"/>
<dbReference type="GO" id="GO:0007155">
    <property type="term" value="P:cell adhesion"/>
    <property type="evidence" value="ECO:0007669"/>
    <property type="project" value="InterPro"/>
</dbReference>
<dbReference type="PANTHER" id="PTHR42953:SF3">
    <property type="entry name" value="HIGH-AFFINITY ZINC UPTAKE SYSTEM PROTEIN ZNUA"/>
    <property type="match status" value="1"/>
</dbReference>
<dbReference type="PRINTS" id="PR00691">
    <property type="entry name" value="ADHESINB"/>
</dbReference>
<dbReference type="Pfam" id="PF01297">
    <property type="entry name" value="ZnuA"/>
    <property type="match status" value="1"/>
</dbReference>
<name>A0A419EWZ8_9BACT</name>
<accession>A0A419EWZ8</accession>
<evidence type="ECO:0000256" key="2">
    <source>
        <dbReference type="ARBA" id="ARBA00022448"/>
    </source>
</evidence>
<dbReference type="SUPFAM" id="SSF53807">
    <property type="entry name" value="Helical backbone' metal receptor"/>
    <property type="match status" value="1"/>
</dbReference>
<evidence type="ECO:0000256" key="4">
    <source>
        <dbReference type="RuleBase" id="RU003512"/>
    </source>
</evidence>
<evidence type="ECO:0000256" key="1">
    <source>
        <dbReference type="ARBA" id="ARBA00011028"/>
    </source>
</evidence>
<comment type="similarity">
    <text evidence="1 4">Belongs to the bacterial solute-binding protein 9 family.</text>
</comment>
<dbReference type="Proteomes" id="UP000285961">
    <property type="component" value="Unassembled WGS sequence"/>
</dbReference>
<comment type="caution">
    <text evidence="5">The sequence shown here is derived from an EMBL/GenBank/DDBJ whole genome shotgun (WGS) entry which is preliminary data.</text>
</comment>
<evidence type="ECO:0000313" key="5">
    <source>
        <dbReference type="EMBL" id="RJP69177.1"/>
    </source>
</evidence>
<dbReference type="InterPro" id="IPR050492">
    <property type="entry name" value="Bact_metal-bind_prot9"/>
</dbReference>
<dbReference type="GO" id="GO:0046872">
    <property type="term" value="F:metal ion binding"/>
    <property type="evidence" value="ECO:0007669"/>
    <property type="project" value="InterPro"/>
</dbReference>
<keyword evidence="2 4" id="KW-0813">Transport</keyword>
<dbReference type="InterPro" id="IPR006127">
    <property type="entry name" value="ZnuA-like"/>
</dbReference>
<protein>
    <submittedName>
        <fullName evidence="5">Zinc ABC transporter substrate-binding protein</fullName>
    </submittedName>
</protein>
<dbReference type="PANTHER" id="PTHR42953">
    <property type="entry name" value="HIGH-AFFINITY ZINC UPTAKE SYSTEM PROTEIN ZNUA-RELATED"/>
    <property type="match status" value="1"/>
</dbReference>
<dbReference type="AlphaFoldDB" id="A0A419EWZ8"/>
<dbReference type="InterPro" id="IPR006128">
    <property type="entry name" value="Lipoprotein_PsaA-like"/>
</dbReference>
<gene>
    <name evidence="5" type="ORF">C4532_11450</name>
</gene>
<dbReference type="Gene3D" id="3.40.50.1980">
    <property type="entry name" value="Nitrogenase molybdenum iron protein domain"/>
    <property type="match status" value="2"/>
</dbReference>
<dbReference type="PRINTS" id="PR00690">
    <property type="entry name" value="ADHESNFAMILY"/>
</dbReference>
<keyword evidence="3" id="KW-0732">Signal</keyword>
<dbReference type="GO" id="GO:0030001">
    <property type="term" value="P:metal ion transport"/>
    <property type="evidence" value="ECO:0007669"/>
    <property type="project" value="InterPro"/>
</dbReference>